<keyword evidence="9" id="KW-0067">ATP-binding</keyword>
<dbReference type="InterPro" id="IPR036890">
    <property type="entry name" value="HATPase_C_sf"/>
</dbReference>
<feature type="domain" description="PAS" evidence="13">
    <location>
        <begin position="231"/>
        <end position="286"/>
    </location>
</feature>
<dbReference type="InterPro" id="IPR003661">
    <property type="entry name" value="HisK_dim/P_dom"/>
</dbReference>
<dbReference type="Proteomes" id="UP000033058">
    <property type="component" value="Chromosome"/>
</dbReference>
<dbReference type="GO" id="GO:0005886">
    <property type="term" value="C:plasma membrane"/>
    <property type="evidence" value="ECO:0007669"/>
    <property type="project" value="UniProtKB-SubCell"/>
</dbReference>
<dbReference type="PROSITE" id="PS50109">
    <property type="entry name" value="HIS_KIN"/>
    <property type="match status" value="1"/>
</dbReference>
<dbReference type="InterPro" id="IPR000014">
    <property type="entry name" value="PAS"/>
</dbReference>
<dbReference type="FunFam" id="3.30.565.10:FF:000023">
    <property type="entry name" value="PAS domain-containing sensor histidine kinase"/>
    <property type="match status" value="1"/>
</dbReference>
<dbReference type="Gene3D" id="3.30.565.10">
    <property type="entry name" value="Histidine kinase-like ATPase, C-terminal domain"/>
    <property type="match status" value="1"/>
</dbReference>
<comment type="catalytic activity">
    <reaction evidence="1">
        <text>ATP + protein L-histidine = ADP + protein N-phospho-L-histidine.</text>
        <dbReference type="EC" id="2.7.13.3"/>
    </reaction>
</comment>
<dbReference type="PATRIC" id="fig|1434117.4.peg.3141"/>
<dbReference type="InterPro" id="IPR036097">
    <property type="entry name" value="HisK_dim/P_sf"/>
</dbReference>
<dbReference type="AlphaFoldDB" id="A0A0E3PZT4"/>
<evidence type="ECO:0000256" key="6">
    <source>
        <dbReference type="ARBA" id="ARBA00022679"/>
    </source>
</evidence>
<evidence type="ECO:0000256" key="11">
    <source>
        <dbReference type="ARBA" id="ARBA00023136"/>
    </source>
</evidence>
<dbReference type="Pfam" id="PF13426">
    <property type="entry name" value="PAS_9"/>
    <property type="match status" value="1"/>
</dbReference>
<evidence type="ECO:0000259" key="14">
    <source>
        <dbReference type="PROSITE" id="PS50113"/>
    </source>
</evidence>
<dbReference type="SMART" id="SM00388">
    <property type="entry name" value="HisKA"/>
    <property type="match status" value="1"/>
</dbReference>
<dbReference type="Pfam" id="PF02518">
    <property type="entry name" value="HATPase_c"/>
    <property type="match status" value="1"/>
</dbReference>
<dbReference type="SUPFAM" id="SSF47384">
    <property type="entry name" value="Homodimeric domain of signal transducing histidine kinase"/>
    <property type="match status" value="1"/>
</dbReference>
<evidence type="ECO:0000256" key="9">
    <source>
        <dbReference type="ARBA" id="ARBA00022840"/>
    </source>
</evidence>
<accession>A0A0E3PZT4</accession>
<protein>
    <recommendedName>
        <fullName evidence="3">histidine kinase</fullName>
        <ecNumber evidence="3">2.7.13.3</ecNumber>
    </recommendedName>
</protein>
<evidence type="ECO:0000256" key="1">
    <source>
        <dbReference type="ARBA" id="ARBA00000085"/>
    </source>
</evidence>
<comment type="subcellular location">
    <subcellularLocation>
        <location evidence="2">Cell membrane</location>
    </subcellularLocation>
</comment>
<dbReference type="Pfam" id="PF00989">
    <property type="entry name" value="PAS"/>
    <property type="match status" value="1"/>
</dbReference>
<gene>
    <name evidence="15" type="ORF">MSMAW_2464</name>
</gene>
<dbReference type="Gene3D" id="1.10.287.130">
    <property type="match status" value="1"/>
</dbReference>
<dbReference type="CDD" id="cd00130">
    <property type="entry name" value="PAS"/>
    <property type="match status" value="2"/>
</dbReference>
<dbReference type="InterPro" id="IPR013767">
    <property type="entry name" value="PAS_fold"/>
</dbReference>
<evidence type="ECO:0000259" key="12">
    <source>
        <dbReference type="PROSITE" id="PS50109"/>
    </source>
</evidence>
<dbReference type="SUPFAM" id="SSF55785">
    <property type="entry name" value="PYP-like sensor domain (PAS domain)"/>
    <property type="match status" value="3"/>
</dbReference>
<dbReference type="InterPro" id="IPR035965">
    <property type="entry name" value="PAS-like_dom_sf"/>
</dbReference>
<dbReference type="CDD" id="cd00082">
    <property type="entry name" value="HisKA"/>
    <property type="match status" value="1"/>
</dbReference>
<dbReference type="NCBIfam" id="TIGR00229">
    <property type="entry name" value="sensory_box"/>
    <property type="match status" value="3"/>
</dbReference>
<dbReference type="HOGENOM" id="CLU_000445_114_71_2"/>
<dbReference type="GO" id="GO:0006355">
    <property type="term" value="P:regulation of DNA-templated transcription"/>
    <property type="evidence" value="ECO:0007669"/>
    <property type="project" value="InterPro"/>
</dbReference>
<evidence type="ECO:0000256" key="7">
    <source>
        <dbReference type="ARBA" id="ARBA00022741"/>
    </source>
</evidence>
<dbReference type="CDD" id="cd16922">
    <property type="entry name" value="HATPase_EvgS-ArcB-TorS-like"/>
    <property type="match status" value="1"/>
</dbReference>
<dbReference type="Gene3D" id="3.30.450.20">
    <property type="entry name" value="PAS domain"/>
    <property type="match status" value="3"/>
</dbReference>
<keyword evidence="10" id="KW-0902">Two-component regulatory system</keyword>
<evidence type="ECO:0000256" key="5">
    <source>
        <dbReference type="ARBA" id="ARBA00022553"/>
    </source>
</evidence>
<dbReference type="InterPro" id="IPR025847">
    <property type="entry name" value="MEDS_domain"/>
</dbReference>
<keyword evidence="5" id="KW-0597">Phosphoprotein</keyword>
<dbReference type="PANTHER" id="PTHR43047:SF72">
    <property type="entry name" value="OSMOSENSING HISTIDINE PROTEIN KINASE SLN1"/>
    <property type="match status" value="1"/>
</dbReference>
<dbReference type="InterPro" id="IPR005467">
    <property type="entry name" value="His_kinase_dom"/>
</dbReference>
<evidence type="ECO:0000313" key="16">
    <source>
        <dbReference type="Proteomes" id="UP000033058"/>
    </source>
</evidence>
<dbReference type="InterPro" id="IPR003594">
    <property type="entry name" value="HATPase_dom"/>
</dbReference>
<evidence type="ECO:0000256" key="10">
    <source>
        <dbReference type="ARBA" id="ARBA00023012"/>
    </source>
</evidence>
<dbReference type="InterPro" id="IPR013656">
    <property type="entry name" value="PAS_4"/>
</dbReference>
<dbReference type="InterPro" id="IPR004358">
    <property type="entry name" value="Sig_transdc_His_kin-like_C"/>
</dbReference>
<name>A0A0E3PZT4_METMZ</name>
<organism evidence="15 16">
    <name type="scientific">Methanosarcina mazei WWM610</name>
    <dbReference type="NCBI Taxonomy" id="1434117"/>
    <lineage>
        <taxon>Archaea</taxon>
        <taxon>Methanobacteriati</taxon>
        <taxon>Methanobacteriota</taxon>
        <taxon>Stenosarchaea group</taxon>
        <taxon>Methanomicrobia</taxon>
        <taxon>Methanosarcinales</taxon>
        <taxon>Methanosarcinaceae</taxon>
        <taxon>Methanosarcina</taxon>
    </lineage>
</organism>
<sequence length="870" mass="99539">MQKFKRYFALGKFRELSLSASGRVLNIQKRKVKSEFCFCSSIPANGLAAVYKYPEEKMELTAAYIKAGLEQNERCIWLVPDFQSAEKAKNLLSNSDLDIENRIEKSRLKIIPLKEKDDPSIKQTETSRIYFDWKAGNPQKEIIKFIHAGNWRYLRINLEVGAFGKSITTSLKELRCVLAENMPEKKIRPLFMIKEEDLSAEEVFNLIEAGEKLVIKREGKWKFLKIKQESPDKKFKTLIENSGDSILIHDMNGKVLEANHVACETFGYTRSKMIGKHIKDLRTSIHLIEFGQQIEKLKQTGYFTFEMDSLRRDGTVIPQEVNNRLIEYDGETAVLSIGRDISKRRQTEKALRDSERKYRMLFEEFPGGIAQFDKYGTIIVCNENFVNFTGSGENEKLIFNLLNPPEEKKQEEKGFTCIPEVPIHCDIKYISSLEDEIIPGEITYKPLISENSRFNGGIILVEDLTEVKRLEAVRLQQTETLRKLVGSIPVPAFCKDRNGVYIACNKGFENLLRVQKQDIIGKHIYDFIPHKIAENYHAMDIGLVKHKRNHVYETSLKFPDGSVHQVMLNKFIFSGVTEEDSVLLGIMIDITERKQAEERMLQAKMVAEAANRAKTTFIVNMSHELRTPLNAVIGFSDLLLSETVGPLNEKQKRYTENISKSGNHLLDVINDVLDISKLELGNIELYYETVDVAGIIEEVQRVLSPLSADKNIIIESYIEQDLKTVIADRVKLKQILYNILNNAIKFSSENGKVNIYAEPREDMIEISVEDEGIGIQESDYEKVFQPFVQIDESISRKHGGVGLGLALVKRFVELHGGKVWVKASPGGGSIFTFRIPKNPQNKIREYMSPVQIPYNLEIEREKEKIKEEAN</sequence>
<feature type="domain" description="PAS" evidence="13">
    <location>
        <begin position="477"/>
        <end position="555"/>
    </location>
</feature>
<dbReference type="PRINTS" id="PR00344">
    <property type="entry name" value="BCTRLSENSOR"/>
</dbReference>
<proteinExistence type="predicted"/>
<dbReference type="InterPro" id="IPR000700">
    <property type="entry name" value="PAS-assoc_C"/>
</dbReference>
<dbReference type="SMART" id="SM00091">
    <property type="entry name" value="PAS"/>
    <property type="match status" value="3"/>
</dbReference>
<keyword evidence="7" id="KW-0547">Nucleotide-binding</keyword>
<dbReference type="SMART" id="SM00387">
    <property type="entry name" value="HATPase_c"/>
    <property type="match status" value="1"/>
</dbReference>
<keyword evidence="6" id="KW-0808">Transferase</keyword>
<dbReference type="Pfam" id="PF14417">
    <property type="entry name" value="MEDS"/>
    <property type="match status" value="1"/>
</dbReference>
<keyword evidence="4" id="KW-1003">Cell membrane</keyword>
<feature type="domain" description="PAC" evidence="14">
    <location>
        <begin position="550"/>
        <end position="602"/>
    </location>
</feature>
<dbReference type="SUPFAM" id="SSF55874">
    <property type="entry name" value="ATPase domain of HSP90 chaperone/DNA topoisomerase II/histidine kinase"/>
    <property type="match status" value="1"/>
</dbReference>
<dbReference type="Pfam" id="PF00512">
    <property type="entry name" value="HisKA"/>
    <property type="match status" value="1"/>
</dbReference>
<dbReference type="GO" id="GO:0009927">
    <property type="term" value="F:histidine phosphotransfer kinase activity"/>
    <property type="evidence" value="ECO:0007669"/>
    <property type="project" value="TreeGrafter"/>
</dbReference>
<dbReference type="PROSITE" id="PS50112">
    <property type="entry name" value="PAS"/>
    <property type="match status" value="2"/>
</dbReference>
<keyword evidence="8 15" id="KW-0418">Kinase</keyword>
<evidence type="ECO:0000259" key="13">
    <source>
        <dbReference type="PROSITE" id="PS50112"/>
    </source>
</evidence>
<evidence type="ECO:0000256" key="8">
    <source>
        <dbReference type="ARBA" id="ARBA00022777"/>
    </source>
</evidence>
<evidence type="ECO:0000256" key="2">
    <source>
        <dbReference type="ARBA" id="ARBA00004236"/>
    </source>
</evidence>
<dbReference type="GO" id="GO:0005524">
    <property type="term" value="F:ATP binding"/>
    <property type="evidence" value="ECO:0007669"/>
    <property type="project" value="UniProtKB-KW"/>
</dbReference>
<evidence type="ECO:0000313" key="15">
    <source>
        <dbReference type="EMBL" id="AKB41455.1"/>
    </source>
</evidence>
<dbReference type="GO" id="GO:0000155">
    <property type="term" value="F:phosphorelay sensor kinase activity"/>
    <property type="evidence" value="ECO:0007669"/>
    <property type="project" value="InterPro"/>
</dbReference>
<dbReference type="PROSITE" id="PS50113">
    <property type="entry name" value="PAC"/>
    <property type="match status" value="2"/>
</dbReference>
<feature type="domain" description="PAC" evidence="14">
    <location>
        <begin position="303"/>
        <end position="353"/>
    </location>
</feature>
<keyword evidence="11" id="KW-0472">Membrane</keyword>
<dbReference type="Pfam" id="PF08448">
    <property type="entry name" value="PAS_4"/>
    <property type="match status" value="1"/>
</dbReference>
<dbReference type="FunFam" id="1.10.287.130:FF:000038">
    <property type="entry name" value="Sensory transduction histidine kinase"/>
    <property type="match status" value="1"/>
</dbReference>
<feature type="domain" description="Histidine kinase" evidence="12">
    <location>
        <begin position="620"/>
        <end position="839"/>
    </location>
</feature>
<reference evidence="15 16" key="1">
    <citation type="submission" date="2014-07" db="EMBL/GenBank/DDBJ databases">
        <title>Methanogenic archaea and the global carbon cycle.</title>
        <authorList>
            <person name="Henriksen J.R."/>
            <person name="Luke J."/>
            <person name="Reinhart S."/>
            <person name="Benedict M.N."/>
            <person name="Youngblut N.D."/>
            <person name="Metcalf M.E."/>
            <person name="Whitaker R.J."/>
            <person name="Metcalf W.W."/>
        </authorList>
    </citation>
    <scope>NUCLEOTIDE SEQUENCE [LARGE SCALE GENOMIC DNA]</scope>
    <source>
        <strain evidence="15 16">WWM610</strain>
    </source>
</reference>
<dbReference type="EMBL" id="CP009509">
    <property type="protein sequence ID" value="AKB41455.1"/>
    <property type="molecule type" value="Genomic_DNA"/>
</dbReference>
<dbReference type="EC" id="2.7.13.3" evidence="3"/>
<dbReference type="PANTHER" id="PTHR43047">
    <property type="entry name" value="TWO-COMPONENT HISTIDINE PROTEIN KINASE"/>
    <property type="match status" value="1"/>
</dbReference>
<evidence type="ECO:0000256" key="4">
    <source>
        <dbReference type="ARBA" id="ARBA00022475"/>
    </source>
</evidence>
<evidence type="ECO:0000256" key="3">
    <source>
        <dbReference type="ARBA" id="ARBA00012438"/>
    </source>
</evidence>